<dbReference type="GO" id="GO:0042645">
    <property type="term" value="C:mitochondrial nucleoid"/>
    <property type="evidence" value="ECO:0007669"/>
    <property type="project" value="UniProtKB-SubCell"/>
</dbReference>
<dbReference type="VEuPathDB" id="VectorBase:AMAM015192"/>
<comment type="subcellular location">
    <subcellularLocation>
        <location evidence="1">Mitochondrion matrix</location>
        <location evidence="1">Mitochondrion nucleoid</location>
    </subcellularLocation>
</comment>
<accession>A0A182SX38</accession>
<dbReference type="AlphaFoldDB" id="A0A182SX38"/>
<protein>
    <recommendedName>
        <fullName evidence="6">Mitochondrial nucleoid factor 1</fullName>
    </recommendedName>
    <alternativeName>
        <fullName evidence="5">Mitochondrial protein M19</fullName>
    </alternativeName>
</protein>
<dbReference type="Proteomes" id="UP000075901">
    <property type="component" value="Unassembled WGS sequence"/>
</dbReference>
<evidence type="ECO:0000256" key="5">
    <source>
        <dbReference type="ARBA" id="ARBA00031206"/>
    </source>
</evidence>
<evidence type="ECO:0000313" key="8">
    <source>
        <dbReference type="Proteomes" id="UP000075901"/>
    </source>
</evidence>
<evidence type="ECO:0000256" key="1">
    <source>
        <dbReference type="ARBA" id="ARBA00004436"/>
    </source>
</evidence>
<dbReference type="EnsemblMetazoa" id="AMAM015192-RA">
    <property type="protein sequence ID" value="AMAM015192-PA"/>
    <property type="gene ID" value="AMAM015192"/>
</dbReference>
<reference evidence="8" key="1">
    <citation type="submission" date="2013-09" db="EMBL/GenBank/DDBJ databases">
        <title>The Genome Sequence of Anopheles maculatus species B.</title>
        <authorList>
            <consortium name="The Broad Institute Genomics Platform"/>
            <person name="Neafsey D.E."/>
            <person name="Besansky N."/>
            <person name="Howell P."/>
            <person name="Walton C."/>
            <person name="Young S.K."/>
            <person name="Zeng Q."/>
            <person name="Gargeya S."/>
            <person name="Fitzgerald M."/>
            <person name="Haas B."/>
            <person name="Abouelleil A."/>
            <person name="Allen A.W."/>
            <person name="Alvarado L."/>
            <person name="Arachchi H.M."/>
            <person name="Berlin A.M."/>
            <person name="Chapman S.B."/>
            <person name="Gainer-Dewar J."/>
            <person name="Goldberg J."/>
            <person name="Griggs A."/>
            <person name="Gujja S."/>
            <person name="Hansen M."/>
            <person name="Howarth C."/>
            <person name="Imamovic A."/>
            <person name="Ireland A."/>
            <person name="Larimer J."/>
            <person name="McCowan C."/>
            <person name="Murphy C."/>
            <person name="Pearson M."/>
            <person name="Poon T.W."/>
            <person name="Priest M."/>
            <person name="Roberts A."/>
            <person name="Saif S."/>
            <person name="Shea T."/>
            <person name="Sisk P."/>
            <person name="Sykes S."/>
            <person name="Wortman J."/>
            <person name="Nusbaum C."/>
            <person name="Birren B."/>
        </authorList>
    </citation>
    <scope>NUCLEOTIDE SEQUENCE [LARGE SCALE GENOMIC DNA]</scope>
    <source>
        <strain evidence="8">maculatus3</strain>
    </source>
</reference>
<name>A0A182SX38_9DIPT</name>
<evidence type="ECO:0000313" key="7">
    <source>
        <dbReference type="EnsemblMetazoa" id="AMAM015192-PA"/>
    </source>
</evidence>
<dbReference type="PANTHER" id="PTHR34260:SF1">
    <property type="entry name" value="UBIQUINOL-CYTOCHROME-C REDUCTASE COMPLEX ASSEMBLY FACTOR 2"/>
    <property type="match status" value="1"/>
</dbReference>
<evidence type="ECO:0000256" key="6">
    <source>
        <dbReference type="ARBA" id="ARBA00032983"/>
    </source>
</evidence>
<organism evidence="7 8">
    <name type="scientific">Anopheles maculatus</name>
    <dbReference type="NCBI Taxonomy" id="74869"/>
    <lineage>
        <taxon>Eukaryota</taxon>
        <taxon>Metazoa</taxon>
        <taxon>Ecdysozoa</taxon>
        <taxon>Arthropoda</taxon>
        <taxon>Hexapoda</taxon>
        <taxon>Insecta</taxon>
        <taxon>Pterygota</taxon>
        <taxon>Neoptera</taxon>
        <taxon>Endopterygota</taxon>
        <taxon>Diptera</taxon>
        <taxon>Nematocera</taxon>
        <taxon>Culicoidea</taxon>
        <taxon>Culicidae</taxon>
        <taxon>Anophelinae</taxon>
        <taxon>Anopheles</taxon>
        <taxon>Anopheles maculatus group</taxon>
    </lineage>
</organism>
<keyword evidence="8" id="KW-1185">Reference proteome</keyword>
<evidence type="ECO:0000256" key="3">
    <source>
        <dbReference type="ARBA" id="ARBA00023128"/>
    </source>
</evidence>
<dbReference type="Pfam" id="PF20180">
    <property type="entry name" value="UQCC2_CBP6"/>
    <property type="match status" value="1"/>
</dbReference>
<proteinExistence type="predicted"/>
<dbReference type="PANTHER" id="PTHR34260">
    <property type="entry name" value="UBIQUINOL-CYTOCHROME-C REDUCTASE COMPLEX ASSEMBLY FACTOR 2"/>
    <property type="match status" value="1"/>
</dbReference>
<evidence type="ECO:0000256" key="4">
    <source>
        <dbReference type="ARBA" id="ARBA00023271"/>
    </source>
</evidence>
<keyword evidence="3" id="KW-0496">Mitochondrion</keyword>
<dbReference type="GO" id="GO:0034551">
    <property type="term" value="P:mitochondrial respiratory chain complex III assembly"/>
    <property type="evidence" value="ECO:0007669"/>
    <property type="project" value="TreeGrafter"/>
</dbReference>
<keyword evidence="2" id="KW-0809">Transit peptide</keyword>
<sequence length="131" mass="15245">MQPKAGRTTIMQRDRSTDLFPIRWHVCKIMSQHYKNFLSLLERWPLDKSKVGRDLGQYLRDQLTAILGSSNIIAVKDDRLQKQFRSLENIVNDVHANRYPRSLNSTATGLSGEQCREVLSTEFLQILQRKD</sequence>
<evidence type="ECO:0000256" key="2">
    <source>
        <dbReference type="ARBA" id="ARBA00022946"/>
    </source>
</evidence>
<keyword evidence="4" id="KW-1135">Mitochondrion nucleoid</keyword>
<dbReference type="InterPro" id="IPR037698">
    <property type="entry name" value="UQCC2"/>
</dbReference>
<reference evidence="7" key="2">
    <citation type="submission" date="2020-05" db="UniProtKB">
        <authorList>
            <consortium name="EnsemblMetazoa"/>
        </authorList>
    </citation>
    <scope>IDENTIFICATION</scope>
    <source>
        <strain evidence="7">maculatus3</strain>
    </source>
</reference>